<name>I4BX92_ACEMN</name>
<dbReference type="InterPro" id="IPR013022">
    <property type="entry name" value="Xyl_isomerase-like_TIM-brl"/>
</dbReference>
<dbReference type="GO" id="GO:0016853">
    <property type="term" value="F:isomerase activity"/>
    <property type="evidence" value="ECO:0007669"/>
    <property type="project" value="UniProtKB-KW"/>
</dbReference>
<dbReference type="HOGENOM" id="CLU_035063_4_0_0"/>
<proteinExistence type="predicted"/>
<keyword evidence="3" id="KW-1185">Reference proteome</keyword>
<evidence type="ECO:0000313" key="3">
    <source>
        <dbReference type="Proteomes" id="UP000006061"/>
    </source>
</evidence>
<feature type="domain" description="Xylose isomerase-like TIM barrel" evidence="1">
    <location>
        <begin position="23"/>
        <end position="248"/>
    </location>
</feature>
<sequence length="280" mass="32342">MKRKFSLAHLTVLQWTPPEMIYNAKLIGYDYVGIRSIYMGLPGEPNYDLSKRDRLYQLTKTALEETGVKIHDIELAKIEKGRDVLSYEPAFEVAAELGATDVISSIWTDDKDYYLDQFARLCDMAKQYGLFVNLEFVTWAAVKNLKEAKEVINTVKRDNTGYLIDTLHFYRSKVSLSELDDIPQEKFRMVHICDGPSEIPTNKEDLIFTGREGRYYVGEGAIPIYDIVKKMGEDVVLSLELPNLQYVRDYGYTEHARRCLETARRYFEVNDANCHCSHCN</sequence>
<dbReference type="AlphaFoldDB" id="I4BX92"/>
<dbReference type="eggNOG" id="COG1082">
    <property type="taxonomic scope" value="Bacteria"/>
</dbReference>
<dbReference type="Pfam" id="PF01261">
    <property type="entry name" value="AP_endonuc_2"/>
    <property type="match status" value="1"/>
</dbReference>
<evidence type="ECO:0000313" key="2">
    <source>
        <dbReference type="EMBL" id="AFM21899.1"/>
    </source>
</evidence>
<dbReference type="SUPFAM" id="SSF51658">
    <property type="entry name" value="Xylose isomerase-like"/>
    <property type="match status" value="1"/>
</dbReference>
<reference evidence="3" key="1">
    <citation type="journal article" date="2013" name="Stand. Genomic Sci.">
        <title>Complete genome sequence of the moderate thermophile Anaerobaculum mobile type strain (NGA(T)).</title>
        <authorList>
            <person name="Mavromatis K."/>
            <person name="Stackebrandt E."/>
            <person name="Held B."/>
            <person name="Lapidus A."/>
            <person name="Nolan M."/>
            <person name="Lucas S."/>
            <person name="Hammon N."/>
            <person name="Deshpande S."/>
            <person name="Cheng J.F."/>
            <person name="Tapia R."/>
            <person name="Goodwin L.A."/>
            <person name="Pitluck S."/>
            <person name="Liolios K."/>
            <person name="Pagani I."/>
            <person name="Ivanova N."/>
            <person name="Mikhailova N."/>
            <person name="Huntemann M."/>
            <person name="Pati A."/>
            <person name="Chen A."/>
            <person name="Palaniappan K."/>
            <person name="Land M."/>
            <person name="Rohde M."/>
            <person name="Spring S."/>
            <person name="Goker M."/>
            <person name="Woyke T."/>
            <person name="Detter J.C."/>
            <person name="Bristow J."/>
            <person name="Eisen J.A."/>
            <person name="Markowitz V."/>
            <person name="Hugenholtz P."/>
            <person name="Klenk H.P."/>
            <person name="Kyrpides N.C."/>
        </authorList>
    </citation>
    <scope>NUCLEOTIDE SEQUENCE</scope>
    <source>
        <strain evidence="3">ATCC BAA-54 / DSM 13181 / NGA</strain>
    </source>
</reference>
<protein>
    <submittedName>
        <fullName evidence="2">Sugar phosphate isomerase/epimerase</fullName>
    </submittedName>
</protein>
<dbReference type="Proteomes" id="UP000006061">
    <property type="component" value="Chromosome"/>
</dbReference>
<keyword evidence="2" id="KW-0413">Isomerase</keyword>
<organism evidence="2 3">
    <name type="scientific">Acetomicrobium mobile (strain ATCC BAA-54 / DSM 13181 / JCM 12221 / NGA)</name>
    <name type="common">Anaerobaculum mobile</name>
    <dbReference type="NCBI Taxonomy" id="891968"/>
    <lineage>
        <taxon>Bacteria</taxon>
        <taxon>Thermotogati</taxon>
        <taxon>Synergistota</taxon>
        <taxon>Synergistia</taxon>
        <taxon>Synergistales</taxon>
        <taxon>Acetomicrobiaceae</taxon>
        <taxon>Acetomicrobium</taxon>
    </lineage>
</organism>
<dbReference type="EMBL" id="CP003198">
    <property type="protein sequence ID" value="AFM21899.1"/>
    <property type="molecule type" value="Genomic_DNA"/>
</dbReference>
<dbReference type="STRING" id="891968.Anamo_1287"/>
<dbReference type="PANTHER" id="PTHR12110">
    <property type="entry name" value="HYDROXYPYRUVATE ISOMERASE"/>
    <property type="match status" value="1"/>
</dbReference>
<accession>I4BX92</accession>
<dbReference type="PANTHER" id="PTHR12110:SF48">
    <property type="entry name" value="BLL3656 PROTEIN"/>
    <property type="match status" value="1"/>
</dbReference>
<dbReference type="InterPro" id="IPR050312">
    <property type="entry name" value="IolE/XylAMocC-like"/>
</dbReference>
<dbReference type="KEGG" id="amo:Anamo_1287"/>
<dbReference type="Gene3D" id="3.20.20.150">
    <property type="entry name" value="Divalent-metal-dependent TIM barrel enzymes"/>
    <property type="match status" value="1"/>
</dbReference>
<evidence type="ECO:0000259" key="1">
    <source>
        <dbReference type="Pfam" id="PF01261"/>
    </source>
</evidence>
<dbReference type="InterPro" id="IPR036237">
    <property type="entry name" value="Xyl_isomerase-like_sf"/>
</dbReference>
<gene>
    <name evidence="2" type="ordered locus">Anamo_1287</name>
</gene>